<keyword evidence="2" id="KW-0812">Transmembrane</keyword>
<proteinExistence type="predicted"/>
<evidence type="ECO:0000313" key="7">
    <source>
        <dbReference type="Proteomes" id="UP000501926"/>
    </source>
</evidence>
<reference evidence="3" key="2">
    <citation type="submission" date="2006-01" db="EMBL/GenBank/DDBJ databases">
        <authorList>
            <person name="Genoscope"/>
        </authorList>
    </citation>
    <scope>NUCLEOTIDE SEQUENCE</scope>
</reference>
<dbReference type="Pfam" id="PF12895">
    <property type="entry name" value="ANAPC3"/>
    <property type="match status" value="1"/>
</dbReference>
<feature type="transmembrane region" description="Helical" evidence="2">
    <location>
        <begin position="69"/>
        <end position="89"/>
    </location>
</feature>
<evidence type="ECO:0000256" key="2">
    <source>
        <dbReference type="SAM" id="Phobius"/>
    </source>
</evidence>
<feature type="region of interest" description="Disordered" evidence="1">
    <location>
        <begin position="1"/>
        <end position="47"/>
    </location>
</feature>
<evidence type="ECO:0000313" key="3">
    <source>
        <dbReference type="EMBL" id="CAJ72175.1"/>
    </source>
</evidence>
<dbReference type="AlphaFoldDB" id="Q1PYL0"/>
<reference evidence="6" key="4">
    <citation type="submission" date="2017-10" db="EMBL/GenBank/DDBJ databases">
        <authorList>
            <person name="Frank J."/>
        </authorList>
    </citation>
    <scope>NUCLEOTIDE SEQUENCE [LARGE SCALE GENOMIC DNA]</scope>
</reference>
<dbReference type="InterPro" id="IPR011990">
    <property type="entry name" value="TPR-like_helical_dom_sf"/>
</dbReference>
<keyword evidence="2" id="KW-0472">Membrane</keyword>
<reference evidence="3" key="1">
    <citation type="journal article" date="2006" name="Nature">
        <title>Deciphering the evolution and metabolism of an anammox bacterium from a community genome.</title>
        <authorList>
            <person name="Strous M."/>
            <person name="Pelletier E."/>
            <person name="Mangenot S."/>
            <person name="Rattei T."/>
            <person name="Lehner A."/>
            <person name="Taylor M.W."/>
            <person name="Horn M."/>
            <person name="Daims H."/>
            <person name="Bartol-Mavel D."/>
            <person name="Wincker P."/>
            <person name="Barbe V."/>
            <person name="Fonknechten N."/>
            <person name="Vallenet D."/>
            <person name="Segurens B."/>
            <person name="Schenowitz-Truong C."/>
            <person name="Medigue C."/>
            <person name="Collingro A."/>
            <person name="Snel B."/>
            <person name="Dutilh B.E."/>
            <person name="OpDenCamp H.J.M."/>
            <person name="vanDerDrift C."/>
            <person name="Cirpus I."/>
            <person name="vanDePas-Schoonen K.T."/>
            <person name="Harhangi H.R."/>
            <person name="vanNiftrik L."/>
            <person name="Schmid M."/>
            <person name="Keltjens J."/>
            <person name="vanDeVossenberg J."/>
            <person name="Kartal B."/>
            <person name="Meier H."/>
            <person name="Frishman D."/>
            <person name="Huynen M.A."/>
            <person name="Mewes H."/>
            <person name="Weissenbach J."/>
            <person name="Jetten M.S.M."/>
            <person name="Wagner M."/>
            <person name="LePaslier D."/>
        </authorList>
    </citation>
    <scope>NUCLEOTIDE SEQUENCE</scope>
</reference>
<keyword evidence="6" id="KW-1185">Reference proteome</keyword>
<name>Q1PYL0_KUEST</name>
<accession>Q1PYL0</accession>
<protein>
    <submittedName>
        <fullName evidence="3">Uncharacterized protein</fullName>
    </submittedName>
</protein>
<dbReference type="EMBL" id="LT934425">
    <property type="protein sequence ID" value="SOH03644.1"/>
    <property type="molecule type" value="Genomic_DNA"/>
</dbReference>
<evidence type="ECO:0000313" key="5">
    <source>
        <dbReference type="EMBL" id="SOH03644.1"/>
    </source>
</evidence>
<dbReference type="KEGG" id="kst:KSMBR1_1141"/>
<keyword evidence="2" id="KW-1133">Transmembrane helix</keyword>
<reference evidence="4 7" key="5">
    <citation type="submission" date="2020-02" db="EMBL/GenBank/DDBJ databases">
        <title>Newly sequenced genome of strain CSTR1 showed variability in Candidatus Kuenenia stuttgartiensis genomes.</title>
        <authorList>
            <person name="Ding C."/>
            <person name="Adrian L."/>
        </authorList>
    </citation>
    <scope>NUCLEOTIDE SEQUENCE [LARGE SCALE GENOMIC DNA]</scope>
    <source>
        <strain evidence="4 7">CSTR1</strain>
    </source>
</reference>
<evidence type="ECO:0000256" key="1">
    <source>
        <dbReference type="SAM" id="MobiDB-lite"/>
    </source>
</evidence>
<dbReference type="Gene3D" id="1.25.40.10">
    <property type="entry name" value="Tetratricopeptide repeat domain"/>
    <property type="match status" value="1"/>
</dbReference>
<dbReference type="EMBL" id="CT573072">
    <property type="protein sequence ID" value="CAJ72175.1"/>
    <property type="molecule type" value="Genomic_DNA"/>
</dbReference>
<dbReference type="EMBL" id="CP049055">
    <property type="protein sequence ID" value="QII10465.1"/>
    <property type="molecule type" value="Genomic_DNA"/>
</dbReference>
<dbReference type="OrthoDB" id="274477at2"/>
<evidence type="ECO:0000313" key="4">
    <source>
        <dbReference type="EMBL" id="QII10465.1"/>
    </source>
</evidence>
<reference evidence="5" key="3">
    <citation type="submission" date="2017-10" db="EMBL/GenBank/DDBJ databases">
        <authorList>
            <person name="Banno H."/>
            <person name="Chua N.-H."/>
        </authorList>
    </citation>
    <scope>NUCLEOTIDE SEQUENCE [LARGE SCALE GENOMIC DNA]</scope>
    <source>
        <strain evidence="5">Kuenenia_mbr1_ru-nijmegen</strain>
    </source>
</reference>
<evidence type="ECO:0000313" key="6">
    <source>
        <dbReference type="Proteomes" id="UP000221734"/>
    </source>
</evidence>
<dbReference type="Proteomes" id="UP000501926">
    <property type="component" value="Chromosome"/>
</dbReference>
<dbReference type="Proteomes" id="UP000221734">
    <property type="component" value="Chromosome Kuenenia_stuttgartiensis_MBR1"/>
</dbReference>
<dbReference type="RefSeq" id="WP_099324433.1">
    <property type="nucleotide sequence ID" value="NZ_CP049055.1"/>
</dbReference>
<sequence length="312" mass="35506">MTNTPSDDEKKETALNEIIEGLQKREEEDSFPEAISQGEDAPDMPVHEASDESVKSKKLLKAGMLLNQYVLSAMVLFFIVGAISFFLFLQKDWIKVKGNKMVSRLVEKKLEESLDKYMDLNDNLRGGKRAKAKLSDDIKGENSSGVQRGREETQEDRTEYIIEANRLYEQGDYKTAASLYGKGLDKSMPFLNEDFIVYRLGDCYFQSGDYKEALEVFRHLNNDYLNSEYQLQSRLKMGECCAKLGDYKQARKTLYSVIAQEGDCKTEEDKSCVAESYFKIGDYYREESKRLKNASQMVGTVTAGSGKSNDHL</sequence>
<dbReference type="SUPFAM" id="SSF48452">
    <property type="entry name" value="TPR-like"/>
    <property type="match status" value="1"/>
</dbReference>
<organism evidence="3">
    <name type="scientific">Kuenenia stuttgartiensis</name>
    <dbReference type="NCBI Taxonomy" id="174633"/>
    <lineage>
        <taxon>Bacteria</taxon>
        <taxon>Pseudomonadati</taxon>
        <taxon>Planctomycetota</taxon>
        <taxon>Candidatus Brocadiia</taxon>
        <taxon>Candidatus Brocadiales</taxon>
        <taxon>Candidatus Brocadiaceae</taxon>
        <taxon>Candidatus Kuenenia</taxon>
    </lineage>
</organism>
<gene>
    <name evidence="4" type="ORF">KsCSTR_10860</name>
    <name evidence="5" type="ORF">KSMBR1_1141</name>
    <name evidence="3" type="ORF">kustd1430</name>
</gene>